<accession>A0A9P6L008</accession>
<dbReference type="InterPro" id="IPR010326">
    <property type="entry name" value="EXOC3/Sec6"/>
</dbReference>
<reference evidence="4 5" key="1">
    <citation type="journal article" date="2020" name="Genome Biol. Evol.">
        <title>Comparative genomics of strictly vertically transmitted, feminizing microsporidia endosymbionts of amphipod crustaceans.</title>
        <authorList>
            <person name="Cormier A."/>
            <person name="Chebbi M.A."/>
            <person name="Giraud I."/>
            <person name="Wattier R."/>
            <person name="Teixeira M."/>
            <person name="Gilbert C."/>
            <person name="Rigaud T."/>
            <person name="Cordaux R."/>
        </authorList>
    </citation>
    <scope>NUCLEOTIDE SEQUENCE [LARGE SCALE GENOMIC DNA]</scope>
    <source>
        <strain evidence="4 5">Ou3-Ou53</strain>
    </source>
</reference>
<sequence length="690" mass="80741">MDRSFKELSDKIRYPSDLETKIDTIDRNVKDLYVYNEDVLTSKITRCHNLLRDVDNNIKKLEGLYDSFIKDKDKNTKILNDFLVLIKDYKLVKSICMAHNNLSKVKIYSDKLNTIEQPLQNDDIEAYHSKVYENEDFMYDLEYFNHGISREDYIDVSRAINTVSKQILEFEGVFLEIVQDFIENYEVLNKIQAIIEKEERRDELTVQAKEGEKSDNPVLREIYKLNKRYVLRKPKDLKTKSINTIKESIRSKFTRLRGDILFVKKLGFVNEDLIFIKEKIDLKFFTFDDFLKEYHRGLKKLLDDKSSLMDAGEILAVIEFVSDYYNNIESNFKKIADALGPRILSNENDLLDKYTQTAEQKLKEWITNITKIEIDKFNMRNESISVDEEDRLISPGFVSLLQIIKMQLEPIAFNKKIFSHITFTIVKYCDNFKNKLIEAMKNDFLPSVQMKSKPGYEDFCIMFGNSGLKLTQYITSLPQCQSPEVRELGNTFISILQASNKYLSDFVLYTCKVVLDKIFTDRWYNEDIIKVVVITLKDFLSDYQRTMSEYSFITFIHELSTSLSLSYLKQLARADTMISQGCSSKLKSDYVKLRQLLEEYGDKEDISSCLSPILKIIPLIECRSSDLFITEVKSLILIYPDIKRRFVKTIINKRTDLIGEEKKVFTSRLKECFGDSLPSEKTVFSKLFGL</sequence>
<keyword evidence="2" id="KW-0813">Transport</keyword>
<dbReference type="PANTHER" id="PTHR21292">
    <property type="entry name" value="EXOCYST COMPLEX COMPONENT SEC6-RELATED"/>
    <property type="match status" value="1"/>
</dbReference>
<dbReference type="AlphaFoldDB" id="A0A9P6L008"/>
<evidence type="ECO:0000256" key="2">
    <source>
        <dbReference type="ARBA" id="ARBA00022448"/>
    </source>
</evidence>
<proteinExistence type="inferred from homology"/>
<evidence type="ECO:0000313" key="4">
    <source>
        <dbReference type="EMBL" id="KAF9764554.1"/>
    </source>
</evidence>
<keyword evidence="5" id="KW-1185">Reference proteome</keyword>
<name>A0A9P6L008_9MICR</name>
<evidence type="ECO:0000256" key="3">
    <source>
        <dbReference type="ARBA" id="ARBA00022483"/>
    </source>
</evidence>
<comment type="caution">
    <text evidence="4">The sequence shown here is derived from an EMBL/GenBank/DDBJ whole genome shotgun (WGS) entry which is preliminary data.</text>
</comment>
<dbReference type="InterPro" id="IPR042532">
    <property type="entry name" value="EXOC3/Sec6_C"/>
</dbReference>
<dbReference type="GO" id="GO:0006887">
    <property type="term" value="P:exocytosis"/>
    <property type="evidence" value="ECO:0007669"/>
    <property type="project" value="UniProtKB-KW"/>
</dbReference>
<evidence type="ECO:0000256" key="1">
    <source>
        <dbReference type="ARBA" id="ARBA00009447"/>
    </source>
</evidence>
<protein>
    <submittedName>
        <fullName evidence="4">Exocyst complex component sec6</fullName>
    </submittedName>
</protein>
<dbReference type="Gene3D" id="1.10.357.70">
    <property type="entry name" value="Exocyst complex component Sec6, C-terminal domain"/>
    <property type="match status" value="1"/>
</dbReference>
<dbReference type="Pfam" id="PF06046">
    <property type="entry name" value="Sec6"/>
    <property type="match status" value="1"/>
</dbReference>
<keyword evidence="3" id="KW-0268">Exocytosis</keyword>
<dbReference type="EMBL" id="SBJO01000016">
    <property type="protein sequence ID" value="KAF9764554.1"/>
    <property type="molecule type" value="Genomic_DNA"/>
</dbReference>
<dbReference type="PANTHER" id="PTHR21292:SF1">
    <property type="entry name" value="EXOCYST COMPLEX COMPONENT 3"/>
    <property type="match status" value="1"/>
</dbReference>
<dbReference type="Proteomes" id="UP000740883">
    <property type="component" value="Unassembled WGS sequence"/>
</dbReference>
<comment type="similarity">
    <text evidence="1">Belongs to the SEC6 family.</text>
</comment>
<dbReference type="OrthoDB" id="190098at2759"/>
<dbReference type="GO" id="GO:0000145">
    <property type="term" value="C:exocyst"/>
    <property type="evidence" value="ECO:0007669"/>
    <property type="project" value="InterPro"/>
</dbReference>
<dbReference type="Gene3D" id="1.10.357.50">
    <property type="match status" value="1"/>
</dbReference>
<dbReference type="GO" id="GO:0000149">
    <property type="term" value="F:SNARE binding"/>
    <property type="evidence" value="ECO:0007669"/>
    <property type="project" value="TreeGrafter"/>
</dbReference>
<dbReference type="GO" id="GO:0051601">
    <property type="term" value="P:exocyst localization"/>
    <property type="evidence" value="ECO:0007669"/>
    <property type="project" value="TreeGrafter"/>
</dbReference>
<gene>
    <name evidence="4" type="primary">sec6</name>
    <name evidence="4" type="ORF">NGRA_0462</name>
</gene>
<evidence type="ECO:0000313" key="5">
    <source>
        <dbReference type="Proteomes" id="UP000740883"/>
    </source>
</evidence>
<organism evidence="4 5">
    <name type="scientific">Nosema granulosis</name>
    <dbReference type="NCBI Taxonomy" id="83296"/>
    <lineage>
        <taxon>Eukaryota</taxon>
        <taxon>Fungi</taxon>
        <taxon>Fungi incertae sedis</taxon>
        <taxon>Microsporidia</taxon>
        <taxon>Nosematidae</taxon>
        <taxon>Nosema</taxon>
    </lineage>
</organism>